<dbReference type="FunFam" id="1.10.287.1080:FF:000003">
    <property type="entry name" value="Nucleoside triphosphate pyrophosphohydrolase"/>
    <property type="match status" value="1"/>
</dbReference>
<evidence type="ECO:0000259" key="5">
    <source>
        <dbReference type="Pfam" id="PF03819"/>
    </source>
</evidence>
<dbReference type="GO" id="GO:0046076">
    <property type="term" value="P:dTTP catabolic process"/>
    <property type="evidence" value="ECO:0007669"/>
    <property type="project" value="TreeGrafter"/>
</dbReference>
<accession>A0A327XB81</accession>
<dbReference type="GO" id="GO:0046052">
    <property type="term" value="P:UTP catabolic process"/>
    <property type="evidence" value="ECO:0007669"/>
    <property type="project" value="TreeGrafter"/>
</dbReference>
<dbReference type="GO" id="GO:0006950">
    <property type="term" value="P:response to stress"/>
    <property type="evidence" value="ECO:0007669"/>
    <property type="project" value="UniProtKB-ARBA"/>
</dbReference>
<dbReference type="GO" id="GO:0047693">
    <property type="term" value="F:ATP diphosphatase activity"/>
    <property type="evidence" value="ECO:0007669"/>
    <property type="project" value="UniProtKB-EC"/>
</dbReference>
<evidence type="ECO:0000313" key="9">
    <source>
        <dbReference type="Proteomes" id="UP000287865"/>
    </source>
</evidence>
<name>A0A327XB81_9GAMM</name>
<protein>
    <recommendedName>
        <fullName evidence="4">Nucleoside triphosphate pyrophosphohydrolase</fullName>
        <ecNumber evidence="3">3.6.1.8</ecNumber>
    </recommendedName>
</protein>
<evidence type="ECO:0000313" key="8">
    <source>
        <dbReference type="Proteomes" id="UP000249203"/>
    </source>
</evidence>
<dbReference type="FunFam" id="1.10.287.1080:FF:000001">
    <property type="entry name" value="Nucleoside triphosphate pyrophosphohydrolase"/>
    <property type="match status" value="1"/>
</dbReference>
<gene>
    <name evidence="6" type="ORF">B0I24_10199</name>
    <name evidence="7" type="ORF">CWE07_00470</name>
</gene>
<dbReference type="EMBL" id="PIPK01000001">
    <property type="protein sequence ID" value="RUO28313.1"/>
    <property type="molecule type" value="Genomic_DNA"/>
</dbReference>
<evidence type="ECO:0000256" key="3">
    <source>
        <dbReference type="ARBA" id="ARBA00066372"/>
    </source>
</evidence>
<evidence type="ECO:0000256" key="2">
    <source>
        <dbReference type="ARBA" id="ARBA00061115"/>
    </source>
</evidence>
<dbReference type="RefSeq" id="WP_111567969.1">
    <property type="nucleotide sequence ID" value="NZ_PIPK01000001.1"/>
</dbReference>
<dbReference type="CDD" id="cd11528">
    <property type="entry name" value="NTP-PPase_MazG_Nterm"/>
    <property type="match status" value="1"/>
</dbReference>
<proteinExistence type="inferred from homology"/>
<sequence length="263" mass="30124">MTEYNGLTRLLDIMRQLRDPATGCPWDIKQDFHTLVAHTIEEAYEVADAIAQGDPNEIQDELGDLLFQVVFYAQLGRERGWFGFDEIAQGVSDKLVRRHPHVFADAQVSSDEQIKAQWEAIKREERAAKAPDDSILSNIPSNLPSLLQALKIQKRCASVGFDWDNINDVCAKVREELLEVEQELQHAQPNTDRVAEEIGDLLFAVVNLARHLKVNPENALRQANHKFSRRFRFIEQHIQGLGERIDDYTLAELETLWQLAKRS</sequence>
<dbReference type="EC" id="3.6.1.8" evidence="3"/>
<keyword evidence="9" id="KW-1185">Reference proteome</keyword>
<comment type="caution">
    <text evidence="6">The sequence shown here is derived from an EMBL/GenBank/DDBJ whole genome shotgun (WGS) entry which is preliminary data.</text>
</comment>
<dbReference type="GO" id="GO:0046047">
    <property type="term" value="P:TTP catabolic process"/>
    <property type="evidence" value="ECO:0007669"/>
    <property type="project" value="TreeGrafter"/>
</dbReference>
<comment type="similarity">
    <text evidence="2">Belongs to the nucleoside triphosphate pyrophosphohydrolase family.</text>
</comment>
<dbReference type="Gene3D" id="1.10.287.1080">
    <property type="entry name" value="MazG-like"/>
    <property type="match status" value="2"/>
</dbReference>
<reference evidence="6 8" key="2">
    <citation type="submission" date="2018-06" db="EMBL/GenBank/DDBJ databases">
        <title>Genomic Encyclopedia of Type Strains, Phase III (KMG-III): the genomes of soil and plant-associated and newly described type strains.</title>
        <authorList>
            <person name="Whitman W."/>
        </authorList>
    </citation>
    <scope>NUCLEOTIDE SEQUENCE [LARGE SCALE GENOMIC DNA]</scope>
    <source>
        <strain evidence="6 8">CGMCC 1.15366</strain>
    </source>
</reference>
<dbReference type="SUPFAM" id="SSF101386">
    <property type="entry name" value="all-alpha NTP pyrophosphatases"/>
    <property type="match status" value="2"/>
</dbReference>
<evidence type="ECO:0000256" key="1">
    <source>
        <dbReference type="ARBA" id="ARBA00052141"/>
    </source>
</evidence>
<dbReference type="InterPro" id="IPR048011">
    <property type="entry name" value="NTP-PPase_MazG-like_C"/>
</dbReference>
<dbReference type="Proteomes" id="UP000249203">
    <property type="component" value="Unassembled WGS sequence"/>
</dbReference>
<dbReference type="Proteomes" id="UP000287865">
    <property type="component" value="Unassembled WGS sequence"/>
</dbReference>
<feature type="domain" description="NTP pyrophosphohydrolase MazG-like" evidence="5">
    <location>
        <begin position="171"/>
        <end position="230"/>
    </location>
</feature>
<dbReference type="PANTHER" id="PTHR30522:SF0">
    <property type="entry name" value="NUCLEOSIDE TRIPHOSPHATE PYROPHOSPHOHYDROLASE"/>
    <property type="match status" value="1"/>
</dbReference>
<dbReference type="InterPro" id="IPR048015">
    <property type="entry name" value="NTP-PPase_MazG-like_N"/>
</dbReference>
<dbReference type="GO" id="GO:0006203">
    <property type="term" value="P:dGTP catabolic process"/>
    <property type="evidence" value="ECO:0007669"/>
    <property type="project" value="TreeGrafter"/>
</dbReference>
<dbReference type="AlphaFoldDB" id="A0A327XB81"/>
<dbReference type="PANTHER" id="PTHR30522">
    <property type="entry name" value="NUCLEOSIDE TRIPHOSPHATE PYROPHOSPHOHYDROLASE"/>
    <property type="match status" value="1"/>
</dbReference>
<dbReference type="GO" id="GO:0046061">
    <property type="term" value="P:dATP catabolic process"/>
    <property type="evidence" value="ECO:0007669"/>
    <property type="project" value="TreeGrafter"/>
</dbReference>
<evidence type="ECO:0000313" key="6">
    <source>
        <dbReference type="EMBL" id="RAK01476.1"/>
    </source>
</evidence>
<evidence type="ECO:0000313" key="7">
    <source>
        <dbReference type="EMBL" id="RUO28313.1"/>
    </source>
</evidence>
<dbReference type="NCBIfam" id="NF007113">
    <property type="entry name" value="PRK09562.1"/>
    <property type="match status" value="1"/>
</dbReference>
<dbReference type="InterPro" id="IPR004518">
    <property type="entry name" value="MazG-like_dom"/>
</dbReference>
<dbReference type="GO" id="GO:0046081">
    <property type="term" value="P:dUTP catabolic process"/>
    <property type="evidence" value="ECO:0007669"/>
    <property type="project" value="TreeGrafter"/>
</dbReference>
<dbReference type="OrthoDB" id="9808939at2"/>
<evidence type="ECO:0000256" key="4">
    <source>
        <dbReference type="ARBA" id="ARBA00074799"/>
    </source>
</evidence>
<dbReference type="EMBL" id="QLMD01000001">
    <property type="protein sequence ID" value="RAK01476.1"/>
    <property type="molecule type" value="Genomic_DNA"/>
</dbReference>
<organism evidence="6 8">
    <name type="scientific">Aliidiomarina maris</name>
    <dbReference type="NCBI Taxonomy" id="531312"/>
    <lineage>
        <taxon>Bacteria</taxon>
        <taxon>Pseudomonadati</taxon>
        <taxon>Pseudomonadota</taxon>
        <taxon>Gammaproteobacteria</taxon>
        <taxon>Alteromonadales</taxon>
        <taxon>Idiomarinaceae</taxon>
        <taxon>Aliidiomarina</taxon>
    </lineage>
</organism>
<comment type="catalytic activity">
    <reaction evidence="1">
        <text>ATP + H2O = AMP + diphosphate + H(+)</text>
        <dbReference type="Rhea" id="RHEA:14245"/>
        <dbReference type="ChEBI" id="CHEBI:15377"/>
        <dbReference type="ChEBI" id="CHEBI:15378"/>
        <dbReference type="ChEBI" id="CHEBI:30616"/>
        <dbReference type="ChEBI" id="CHEBI:33019"/>
        <dbReference type="ChEBI" id="CHEBI:456215"/>
        <dbReference type="EC" id="3.6.1.8"/>
    </reaction>
</comment>
<dbReference type="NCBIfam" id="TIGR00444">
    <property type="entry name" value="mazG"/>
    <property type="match status" value="1"/>
</dbReference>
<dbReference type="Pfam" id="PF03819">
    <property type="entry name" value="MazG"/>
    <property type="match status" value="2"/>
</dbReference>
<dbReference type="InterPro" id="IPR011551">
    <property type="entry name" value="NTP_PyrPHydrolase_MazG"/>
</dbReference>
<dbReference type="CDD" id="cd11529">
    <property type="entry name" value="NTP-PPase_MazG_Cterm"/>
    <property type="match status" value="1"/>
</dbReference>
<feature type="domain" description="NTP pyrophosphohydrolase MazG-like" evidence="5">
    <location>
        <begin position="30"/>
        <end position="103"/>
    </location>
</feature>
<reference evidence="7 9" key="1">
    <citation type="journal article" date="2018" name="Front. Microbiol.">
        <title>Genome-Based Analysis Reveals the Taxonomy and Diversity of the Family Idiomarinaceae.</title>
        <authorList>
            <person name="Liu Y."/>
            <person name="Lai Q."/>
            <person name="Shao Z."/>
        </authorList>
    </citation>
    <scope>NUCLEOTIDE SEQUENCE [LARGE SCALE GENOMIC DNA]</scope>
    <source>
        <strain evidence="7 9">CF12-14</strain>
    </source>
</reference>